<organism evidence="2 3">
    <name type="scientific">Paenibacillus amylolyticus</name>
    <dbReference type="NCBI Taxonomy" id="1451"/>
    <lineage>
        <taxon>Bacteria</taxon>
        <taxon>Bacillati</taxon>
        <taxon>Bacillota</taxon>
        <taxon>Bacilli</taxon>
        <taxon>Bacillales</taxon>
        <taxon>Paenibacillaceae</taxon>
        <taxon>Paenibacillus</taxon>
    </lineage>
</organism>
<dbReference type="Proteomes" id="UP000069697">
    <property type="component" value="Unassembled WGS sequence"/>
</dbReference>
<comment type="caution">
    <text evidence="2">The sequence shown here is derived from an EMBL/GenBank/DDBJ whole genome shotgun (WGS) entry which is preliminary data.</text>
</comment>
<name>A0A117I0V5_PAEAM</name>
<reference evidence="2 3" key="1">
    <citation type="journal article" date="2016" name="Genome Announc.">
        <title>Draft Genome Sequence of Paenibacillus amylolyticus Heshi-A3, Isolated from Fermented Rice Bran in a Japanese Fermented Seafood Dish.</title>
        <authorList>
            <person name="Akuzawa S."/>
            <person name="Nagaoka J."/>
            <person name="Kanekatsu M."/>
            <person name="Kubota E."/>
            <person name="Ohtake R."/>
            <person name="Suzuki T."/>
            <person name="Kanesaki Y."/>
        </authorList>
    </citation>
    <scope>NUCLEOTIDE SEQUENCE [LARGE SCALE GENOMIC DNA]</scope>
    <source>
        <strain evidence="2 3">Heshi-A3</strain>
    </source>
</reference>
<dbReference type="RefSeq" id="WP_145147070.1">
    <property type="nucleotide sequence ID" value="NZ_BCNV01000001.1"/>
</dbReference>
<evidence type="ECO:0000256" key="1">
    <source>
        <dbReference type="SAM" id="Phobius"/>
    </source>
</evidence>
<feature type="transmembrane region" description="Helical" evidence="1">
    <location>
        <begin position="28"/>
        <end position="48"/>
    </location>
</feature>
<protein>
    <submittedName>
        <fullName evidence="2">Uncharacterized protein</fullName>
    </submittedName>
</protein>
<accession>A0A117I0V5</accession>
<proteinExistence type="predicted"/>
<dbReference type="AlphaFoldDB" id="A0A117I0V5"/>
<sequence length="158" mass="18133">MKLSIVIFIVFVLCGISSFFLTFFPSWIFLNLIGVVFGVFALGMGLFHGMKQIINIVKRISFKCCCIIFGISLILLFAPKTVSGIQDIGPYLSQDYETITGKPNYIGSMGRKWREQTIEINQMELINTRDIAWKDRDKTLEIKYLPRTKYVMSIRAVE</sequence>
<feature type="transmembrane region" description="Helical" evidence="1">
    <location>
        <begin position="60"/>
        <end position="78"/>
    </location>
</feature>
<evidence type="ECO:0000313" key="2">
    <source>
        <dbReference type="EMBL" id="GAS81227.1"/>
    </source>
</evidence>
<keyword evidence="1" id="KW-1133">Transmembrane helix</keyword>
<evidence type="ECO:0000313" key="3">
    <source>
        <dbReference type="Proteomes" id="UP000069697"/>
    </source>
</evidence>
<keyword evidence="1" id="KW-0812">Transmembrane</keyword>
<dbReference type="EMBL" id="BCNV01000001">
    <property type="protein sequence ID" value="GAS81227.1"/>
    <property type="molecule type" value="Genomic_DNA"/>
</dbReference>
<gene>
    <name evidence="2" type="ORF">PAHA3_1301</name>
</gene>
<reference evidence="3" key="2">
    <citation type="submission" date="2016-01" db="EMBL/GenBank/DDBJ databases">
        <title>Draft Genome Sequence of Paenibacillus amylolyticus Heshi-A3 that Was Isolated from Fermented Rice Bran with Aging Salted Mackerel, Which Was Named Heshiko as Traditional Fermented Seafood in Japan.</title>
        <authorList>
            <person name="Akuzawa S."/>
            <person name="Nakagawa J."/>
            <person name="Kanekatsu T."/>
            <person name="Kubota E."/>
            <person name="Ohtake R."/>
            <person name="Suzuki T."/>
            <person name="Kanesaki Y."/>
        </authorList>
    </citation>
    <scope>NUCLEOTIDE SEQUENCE [LARGE SCALE GENOMIC DNA]</scope>
    <source>
        <strain evidence="3">Heshi-A3</strain>
    </source>
</reference>
<keyword evidence="1" id="KW-0472">Membrane</keyword>